<organism evidence="2 3">
    <name type="scientific">Brachionus plicatilis</name>
    <name type="common">Marine rotifer</name>
    <name type="synonym">Brachionus muelleri</name>
    <dbReference type="NCBI Taxonomy" id="10195"/>
    <lineage>
        <taxon>Eukaryota</taxon>
        <taxon>Metazoa</taxon>
        <taxon>Spiralia</taxon>
        <taxon>Gnathifera</taxon>
        <taxon>Rotifera</taxon>
        <taxon>Eurotatoria</taxon>
        <taxon>Monogononta</taxon>
        <taxon>Pseudotrocha</taxon>
        <taxon>Ploima</taxon>
        <taxon>Brachionidae</taxon>
        <taxon>Brachionus</taxon>
    </lineage>
</organism>
<accession>A0A3M7QMU5</accession>
<evidence type="ECO:0000313" key="2">
    <source>
        <dbReference type="EMBL" id="RNA12391.1"/>
    </source>
</evidence>
<keyword evidence="3" id="KW-1185">Reference proteome</keyword>
<dbReference type="Pfam" id="PF21365">
    <property type="entry name" value="Glyco_hydro_31_3rd"/>
    <property type="match status" value="1"/>
</dbReference>
<dbReference type="AlphaFoldDB" id="A0A3M7QMU5"/>
<dbReference type="EMBL" id="REGN01005697">
    <property type="protein sequence ID" value="RNA12391.1"/>
    <property type="molecule type" value="Genomic_DNA"/>
</dbReference>
<dbReference type="GO" id="GO:0004553">
    <property type="term" value="F:hydrolase activity, hydrolyzing O-glycosyl compounds"/>
    <property type="evidence" value="ECO:0007669"/>
    <property type="project" value="TreeGrafter"/>
</dbReference>
<reference evidence="2 3" key="1">
    <citation type="journal article" date="2018" name="Sci. Rep.">
        <title>Genomic signatures of local adaptation to the degree of environmental predictability in rotifers.</title>
        <authorList>
            <person name="Franch-Gras L."/>
            <person name="Hahn C."/>
            <person name="Garcia-Roger E.M."/>
            <person name="Carmona M.J."/>
            <person name="Serra M."/>
            <person name="Gomez A."/>
        </authorList>
    </citation>
    <scope>NUCLEOTIDE SEQUENCE [LARGE SCALE GENOMIC DNA]</scope>
    <source>
        <strain evidence="2">HYR1</strain>
    </source>
</reference>
<evidence type="ECO:0000313" key="3">
    <source>
        <dbReference type="Proteomes" id="UP000276133"/>
    </source>
</evidence>
<dbReference type="Gene3D" id="2.60.40.1180">
    <property type="entry name" value="Golgi alpha-mannosidase II"/>
    <property type="match status" value="2"/>
</dbReference>
<dbReference type="InterPro" id="IPR013780">
    <property type="entry name" value="Glyco_hydro_b"/>
</dbReference>
<dbReference type="PANTHER" id="PTHR22762">
    <property type="entry name" value="ALPHA-GLUCOSIDASE"/>
    <property type="match status" value="1"/>
</dbReference>
<proteinExistence type="predicted"/>
<feature type="non-terminal residue" evidence="2">
    <location>
        <position position="213"/>
    </location>
</feature>
<dbReference type="Proteomes" id="UP000276133">
    <property type="component" value="Unassembled WGS sequence"/>
</dbReference>
<dbReference type="OrthoDB" id="5839090at2759"/>
<dbReference type="InterPro" id="IPR048395">
    <property type="entry name" value="Glyco_hydro_31_C"/>
</dbReference>
<sequence>MYKAAVYGSPVLRPLAFEFPSDVRSFSINNQFMWGDKLMVSIGTGLEGLSSIYFPRAEWYEFYRGFFTQGTGEFASASSRRNETNLHLREGSVIFTQDCLHTAMESSYTYIDVIIALNVSDNFTARGELYIDDSSKKNAQVKDNYHRLINFKVYREENDGIIEVRRLSGRYITRLSYRDIKIYGLRSKPSRITVNENSQSIDSSKCVWDEQNQ</sequence>
<dbReference type="STRING" id="10195.A0A3M7QMU5"/>
<feature type="domain" description="Glycosyl hydrolase family 31 C-terminal" evidence="1">
    <location>
        <begin position="8"/>
        <end position="94"/>
    </location>
</feature>
<protein>
    <submittedName>
        <fullName evidence="2">Lysosomal alpha-glucosidase-like isoform X2</fullName>
    </submittedName>
</protein>
<evidence type="ECO:0000259" key="1">
    <source>
        <dbReference type="Pfam" id="PF21365"/>
    </source>
</evidence>
<name>A0A3M7QMU5_BRAPC</name>
<comment type="caution">
    <text evidence="2">The sequence shown here is derived from an EMBL/GenBank/DDBJ whole genome shotgun (WGS) entry which is preliminary data.</text>
</comment>
<gene>
    <name evidence="2" type="ORF">BpHYR1_045553</name>
</gene>
<dbReference type="SUPFAM" id="SSF51011">
    <property type="entry name" value="Glycosyl hydrolase domain"/>
    <property type="match status" value="1"/>
</dbReference>
<dbReference type="PANTHER" id="PTHR22762:SF133">
    <property type="entry name" value="P-TYPE DOMAIN-CONTAINING PROTEIN"/>
    <property type="match status" value="1"/>
</dbReference>